<feature type="non-terminal residue" evidence="4">
    <location>
        <position position="1"/>
    </location>
</feature>
<protein>
    <submittedName>
        <fullName evidence="4">Arylsulfatase</fullName>
        <ecNumber evidence="4">3.1.6.1</ecNumber>
    </submittedName>
</protein>
<keyword evidence="2 4" id="KW-0378">Hydrolase</keyword>
<dbReference type="CDD" id="cd16031">
    <property type="entry name" value="G6S_like"/>
    <property type="match status" value="1"/>
</dbReference>
<dbReference type="InterPro" id="IPR017850">
    <property type="entry name" value="Alkaline_phosphatase_core_sf"/>
</dbReference>
<comment type="similarity">
    <text evidence="1">Belongs to the sulfatase family.</text>
</comment>
<evidence type="ECO:0000259" key="3">
    <source>
        <dbReference type="Pfam" id="PF00884"/>
    </source>
</evidence>
<name>A0A3B1DNM7_9ZZZZ</name>
<dbReference type="InterPro" id="IPR000917">
    <property type="entry name" value="Sulfatase_N"/>
</dbReference>
<dbReference type="GO" id="GO:0004065">
    <property type="term" value="F:arylsulfatase activity"/>
    <property type="evidence" value="ECO:0007669"/>
    <property type="project" value="UniProtKB-EC"/>
</dbReference>
<dbReference type="SUPFAM" id="SSF53649">
    <property type="entry name" value="Alkaline phosphatase-like"/>
    <property type="match status" value="1"/>
</dbReference>
<dbReference type="Gene3D" id="3.40.720.10">
    <property type="entry name" value="Alkaline Phosphatase, subunit A"/>
    <property type="match status" value="1"/>
</dbReference>
<dbReference type="InterPro" id="IPR050738">
    <property type="entry name" value="Sulfatase"/>
</dbReference>
<dbReference type="Pfam" id="PF00884">
    <property type="entry name" value="Sulfatase"/>
    <property type="match status" value="1"/>
</dbReference>
<reference evidence="4" key="1">
    <citation type="submission" date="2018-06" db="EMBL/GenBank/DDBJ databases">
        <authorList>
            <person name="Zhirakovskaya E."/>
        </authorList>
    </citation>
    <scope>NUCLEOTIDE SEQUENCE</scope>
</reference>
<dbReference type="PANTHER" id="PTHR42693">
    <property type="entry name" value="ARYLSULFATASE FAMILY MEMBER"/>
    <property type="match status" value="1"/>
</dbReference>
<proteinExistence type="inferred from homology"/>
<evidence type="ECO:0000256" key="2">
    <source>
        <dbReference type="ARBA" id="ARBA00022801"/>
    </source>
</evidence>
<feature type="domain" description="Sulfatase N-terminal" evidence="3">
    <location>
        <begin position="13"/>
        <end position="341"/>
    </location>
</feature>
<dbReference type="AlphaFoldDB" id="A0A3B1DNM7"/>
<evidence type="ECO:0000313" key="4">
    <source>
        <dbReference type="EMBL" id="VAX38463.1"/>
    </source>
</evidence>
<dbReference type="PANTHER" id="PTHR42693:SF53">
    <property type="entry name" value="ENDO-4-O-SULFATASE"/>
    <property type="match status" value="1"/>
</dbReference>
<evidence type="ECO:0000256" key="1">
    <source>
        <dbReference type="ARBA" id="ARBA00008779"/>
    </source>
</evidence>
<dbReference type="EMBL" id="UOGL01000208">
    <property type="protein sequence ID" value="VAX38463.1"/>
    <property type="molecule type" value="Genomic_DNA"/>
</dbReference>
<organism evidence="4">
    <name type="scientific">hydrothermal vent metagenome</name>
    <dbReference type="NCBI Taxonomy" id="652676"/>
    <lineage>
        <taxon>unclassified sequences</taxon>
        <taxon>metagenomes</taxon>
        <taxon>ecological metagenomes</taxon>
    </lineage>
</organism>
<sequence>GGKWSVLEAASQPNILFILTDDQRFDSMGCAGNQIITTPNIDQLAKQGVRFENTFCTTSICAISRACFMLGQYERRHHINGFRTPYSKEQLANSFPILLRKNGYRTGIIGKWGIGGEQPKKEYDYWRGYPGQGRYFPKEKSGVAGEHLTQKLESQAIEFLDGCSTKKPFMLQLYTKAAHCQGHEKWQFQPDPKYNDLFKKTSIPLPKTATPQHFEALAPFLKTSEARLRWKIRFANEKMRQKSVKDYYRLIVGIDEMLGKLRAKLKEKGLDKNTIIIFTSDNGFYLGEHGLAGKWFMHEESLRLPLIIYNPLLNKKQQGSTTKRFALNIDVAPTILDLAGVNTPNVMQGKSLVPLMEGKTVVWRKDFLYEHRFAYKTIPQNEGVRGVRWKYVRYTTLSPIVEELYDLKNDPHEEKNLSSDKKYTTKLTEMRKRWRELVKENE</sequence>
<dbReference type="EC" id="3.1.6.1" evidence="4"/>
<gene>
    <name evidence="4" type="ORF">MNBD_PLANCTO02-3058</name>
</gene>
<accession>A0A3B1DNM7</accession>